<dbReference type="GO" id="GO:0000287">
    <property type="term" value="F:magnesium ion binding"/>
    <property type="evidence" value="ECO:0007669"/>
    <property type="project" value="InterPro"/>
</dbReference>
<evidence type="ECO:0000313" key="4">
    <source>
        <dbReference type="EMBL" id="KAG2323074.1"/>
    </source>
</evidence>
<gene>
    <name evidence="4" type="ORF">Bca52824_016287</name>
</gene>
<dbReference type="Gene3D" id="3.40.718.10">
    <property type="entry name" value="Isopropylmalate Dehydrogenase"/>
    <property type="match status" value="1"/>
</dbReference>
<dbReference type="PANTHER" id="PTHR11835">
    <property type="entry name" value="DECARBOXYLATING DEHYDROGENASES-ISOCITRATE, ISOPROPYLMALATE, TARTRATE"/>
    <property type="match status" value="1"/>
</dbReference>
<evidence type="ECO:0000256" key="2">
    <source>
        <dbReference type="ARBA" id="ARBA00023002"/>
    </source>
</evidence>
<dbReference type="GO" id="GO:0004449">
    <property type="term" value="F:isocitrate dehydrogenase (NAD+) activity"/>
    <property type="evidence" value="ECO:0007669"/>
    <property type="project" value="TreeGrafter"/>
</dbReference>
<dbReference type="SUPFAM" id="SSF53659">
    <property type="entry name" value="Isocitrate/Isopropylmalate dehydrogenase-like"/>
    <property type="match status" value="1"/>
</dbReference>
<protein>
    <recommendedName>
        <fullName evidence="3">Isopropylmalate dehydrogenase-like domain-containing protein</fullName>
    </recommendedName>
</protein>
<dbReference type="GO" id="GO:0006102">
    <property type="term" value="P:isocitrate metabolic process"/>
    <property type="evidence" value="ECO:0007669"/>
    <property type="project" value="TreeGrafter"/>
</dbReference>
<proteinExistence type="inferred from homology"/>
<sequence>MQKTDDLFLKCCREVVEKVVIDNYSCENPALFDFLVMPNLYGDIISDLCAGLVGGLGLTPRQPTRICGDVYGDQRA</sequence>
<keyword evidence="2" id="KW-0560">Oxidoreductase</keyword>
<reference evidence="4 5" key="1">
    <citation type="submission" date="2020-02" db="EMBL/GenBank/DDBJ databases">
        <authorList>
            <person name="Ma Q."/>
            <person name="Huang Y."/>
            <person name="Song X."/>
            <person name="Pei D."/>
        </authorList>
    </citation>
    <scope>NUCLEOTIDE SEQUENCE [LARGE SCALE GENOMIC DNA]</scope>
    <source>
        <strain evidence="4">Sxm20200214</strain>
        <tissue evidence="4">Leaf</tissue>
    </source>
</reference>
<dbReference type="EMBL" id="JAAMPC010000003">
    <property type="protein sequence ID" value="KAG2323074.1"/>
    <property type="molecule type" value="Genomic_DNA"/>
</dbReference>
<dbReference type="Pfam" id="PF00180">
    <property type="entry name" value="Iso_dh"/>
    <property type="match status" value="1"/>
</dbReference>
<dbReference type="InterPro" id="IPR024084">
    <property type="entry name" value="IsoPropMal-DH-like_dom"/>
</dbReference>
<dbReference type="GO" id="GO:0005739">
    <property type="term" value="C:mitochondrion"/>
    <property type="evidence" value="ECO:0007669"/>
    <property type="project" value="TreeGrafter"/>
</dbReference>
<dbReference type="OrthoDB" id="1731996at2759"/>
<comment type="similarity">
    <text evidence="1">Belongs to the isocitrate and isopropylmalate dehydrogenases family.</text>
</comment>
<evidence type="ECO:0000256" key="1">
    <source>
        <dbReference type="ARBA" id="ARBA00007769"/>
    </source>
</evidence>
<organism evidence="4 5">
    <name type="scientific">Brassica carinata</name>
    <name type="common">Ethiopian mustard</name>
    <name type="synonym">Abyssinian cabbage</name>
    <dbReference type="NCBI Taxonomy" id="52824"/>
    <lineage>
        <taxon>Eukaryota</taxon>
        <taxon>Viridiplantae</taxon>
        <taxon>Streptophyta</taxon>
        <taxon>Embryophyta</taxon>
        <taxon>Tracheophyta</taxon>
        <taxon>Spermatophyta</taxon>
        <taxon>Magnoliopsida</taxon>
        <taxon>eudicotyledons</taxon>
        <taxon>Gunneridae</taxon>
        <taxon>Pentapetalae</taxon>
        <taxon>rosids</taxon>
        <taxon>malvids</taxon>
        <taxon>Brassicales</taxon>
        <taxon>Brassicaceae</taxon>
        <taxon>Brassiceae</taxon>
        <taxon>Brassica</taxon>
    </lineage>
</organism>
<feature type="domain" description="Isopropylmalate dehydrogenase-like" evidence="3">
    <location>
        <begin position="22"/>
        <end position="60"/>
    </location>
</feature>
<dbReference type="GO" id="GO:0006099">
    <property type="term" value="P:tricarboxylic acid cycle"/>
    <property type="evidence" value="ECO:0007669"/>
    <property type="project" value="TreeGrafter"/>
</dbReference>
<accession>A0A8X7W4T9</accession>
<keyword evidence="5" id="KW-1185">Reference proteome</keyword>
<dbReference type="PROSITE" id="PS00470">
    <property type="entry name" value="IDH_IMDH"/>
    <property type="match status" value="1"/>
</dbReference>
<comment type="caution">
    <text evidence="4">The sequence shown here is derived from an EMBL/GenBank/DDBJ whole genome shotgun (WGS) entry which is preliminary data.</text>
</comment>
<name>A0A8X7W4T9_BRACI</name>
<dbReference type="GO" id="GO:0051287">
    <property type="term" value="F:NAD binding"/>
    <property type="evidence" value="ECO:0007669"/>
    <property type="project" value="InterPro"/>
</dbReference>
<dbReference type="Proteomes" id="UP000886595">
    <property type="component" value="Unassembled WGS sequence"/>
</dbReference>
<dbReference type="InterPro" id="IPR019818">
    <property type="entry name" value="IsoCit/isopropylmalate_DH_CS"/>
</dbReference>
<evidence type="ECO:0000259" key="3">
    <source>
        <dbReference type="Pfam" id="PF00180"/>
    </source>
</evidence>
<dbReference type="PANTHER" id="PTHR11835:SF34">
    <property type="entry name" value="ISOCITRATE DEHYDROGENASE [NAD] SUBUNIT ALPHA, MITOCHONDRIAL"/>
    <property type="match status" value="1"/>
</dbReference>
<evidence type="ECO:0000313" key="5">
    <source>
        <dbReference type="Proteomes" id="UP000886595"/>
    </source>
</evidence>
<dbReference type="AlphaFoldDB" id="A0A8X7W4T9"/>